<evidence type="ECO:0000313" key="2">
    <source>
        <dbReference type="Proteomes" id="UP000054107"/>
    </source>
</evidence>
<accession>A0A0B7NK23</accession>
<keyword evidence="2" id="KW-1185">Reference proteome</keyword>
<sequence>MVYAEDVQNIYKKIQEAAYIRHPNVQESIKIWLNEELQEMGFYTYLDASFSATFSFGFMSPWQARLLVVSTCICLDATHCVANVENGILYTIVVRHPLTESWHNQLESNYLQRKSNRRVDRLMWILVNDVEYDFRLNIDRIRLNIGRMGPAERRRRQREMKAEAINEIVMTTMIKELESTEKRKRSLRKSDYVLDLAPYPISTQVDNEEVEIRSNASFDDIMDKLASILATCRVSRPINVSEGEINEL</sequence>
<proteinExistence type="predicted"/>
<dbReference type="OrthoDB" id="2283661at2759"/>
<reference evidence="1 2" key="1">
    <citation type="submission" date="2014-09" db="EMBL/GenBank/DDBJ databases">
        <authorList>
            <person name="Ellenberger Sabrina"/>
        </authorList>
    </citation>
    <scope>NUCLEOTIDE SEQUENCE [LARGE SCALE GENOMIC DNA]</scope>
    <source>
        <strain evidence="1 2">CBS 412.66</strain>
    </source>
</reference>
<organism evidence="1 2">
    <name type="scientific">Parasitella parasitica</name>
    <dbReference type="NCBI Taxonomy" id="35722"/>
    <lineage>
        <taxon>Eukaryota</taxon>
        <taxon>Fungi</taxon>
        <taxon>Fungi incertae sedis</taxon>
        <taxon>Mucoromycota</taxon>
        <taxon>Mucoromycotina</taxon>
        <taxon>Mucoromycetes</taxon>
        <taxon>Mucorales</taxon>
        <taxon>Mucorineae</taxon>
        <taxon>Mucoraceae</taxon>
        <taxon>Parasitella</taxon>
    </lineage>
</organism>
<evidence type="ECO:0000313" key="1">
    <source>
        <dbReference type="EMBL" id="CEP15707.1"/>
    </source>
</evidence>
<name>A0A0B7NK23_9FUNG</name>
<dbReference type="EMBL" id="LN732614">
    <property type="protein sequence ID" value="CEP15707.1"/>
    <property type="molecule type" value="Genomic_DNA"/>
</dbReference>
<gene>
    <name evidence="1" type="primary">PARPA_09947.1 scaffold 39144</name>
</gene>
<dbReference type="Proteomes" id="UP000054107">
    <property type="component" value="Unassembled WGS sequence"/>
</dbReference>
<dbReference type="STRING" id="35722.A0A0B7NK23"/>
<dbReference type="AlphaFoldDB" id="A0A0B7NK23"/>
<protein>
    <submittedName>
        <fullName evidence="1">Uncharacterized protein</fullName>
    </submittedName>
</protein>